<dbReference type="Gene3D" id="1.25.40.10">
    <property type="entry name" value="Tetratricopeptide repeat domain"/>
    <property type="match status" value="1"/>
</dbReference>
<protein>
    <recommendedName>
        <fullName evidence="3">Tetratricopeptide repeat protein</fullName>
    </recommendedName>
</protein>
<dbReference type="RefSeq" id="WP_173271105.1">
    <property type="nucleotide sequence ID" value="NZ_JABMKV010000002.1"/>
</dbReference>
<comment type="caution">
    <text evidence="1">The sequence shown here is derived from an EMBL/GenBank/DDBJ whole genome shotgun (WGS) entry which is preliminary data.</text>
</comment>
<evidence type="ECO:0008006" key="3">
    <source>
        <dbReference type="Google" id="ProtNLM"/>
    </source>
</evidence>
<gene>
    <name evidence="1" type="ORF">HQN85_08235</name>
</gene>
<organism evidence="1 2">
    <name type="scientific">Pedobacter boryungensis</name>
    <dbReference type="NCBI Taxonomy" id="869962"/>
    <lineage>
        <taxon>Bacteria</taxon>
        <taxon>Pseudomonadati</taxon>
        <taxon>Bacteroidota</taxon>
        <taxon>Sphingobacteriia</taxon>
        <taxon>Sphingobacteriales</taxon>
        <taxon>Sphingobacteriaceae</taxon>
        <taxon>Pedobacter</taxon>
    </lineage>
</organism>
<proteinExistence type="predicted"/>
<dbReference type="EMBL" id="JABMKV010000002">
    <property type="protein sequence ID" value="NQX31709.1"/>
    <property type="molecule type" value="Genomic_DNA"/>
</dbReference>
<dbReference type="InterPro" id="IPR011990">
    <property type="entry name" value="TPR-like_helical_dom_sf"/>
</dbReference>
<sequence>MLNNIRSKQVFIIIAILLLVGFLFTREIKGLVKPKDEAGKMPTEQGTANSTTTQLTIEEVSATAKNLVSNATSKEISALENAYNSASGSEKTTQAKQLAQKWDDVEQAAPSAMYLEVVANGEPTLTNWLNAGTRFLKAFDNAMQDSLLQPVMLQKANAAFTKALAIDSTSSDARTGLGTTIVNGLGAPMQGIAMLLDVVKKDPKNLKANMQLGMFAIKSGQFDKAIIRFNDIINNIKATPDAYFYLATANENLGNNKEAIDAYLNSKKLAANPTLSKWIDTKVAELKNKR</sequence>
<dbReference type="SUPFAM" id="SSF48452">
    <property type="entry name" value="TPR-like"/>
    <property type="match status" value="1"/>
</dbReference>
<dbReference type="Proteomes" id="UP000762110">
    <property type="component" value="Unassembled WGS sequence"/>
</dbReference>
<reference evidence="1 2" key="1">
    <citation type="submission" date="2020-05" db="EMBL/GenBank/DDBJ databases">
        <title>Description of Pedobacter foliorum sp. nov.</title>
        <authorList>
            <person name="Qi S."/>
            <person name="Carlier A."/>
            <person name="Cnockaert M."/>
            <person name="Vandamme P."/>
        </authorList>
    </citation>
    <scope>NUCLEOTIDE SEQUENCE [LARGE SCALE GENOMIC DNA]</scope>
    <source>
        <strain evidence="1 2">LMG 31300</strain>
    </source>
</reference>
<evidence type="ECO:0000313" key="2">
    <source>
        <dbReference type="Proteomes" id="UP000762110"/>
    </source>
</evidence>
<name>A0ABX2DCB5_9SPHI</name>
<evidence type="ECO:0000313" key="1">
    <source>
        <dbReference type="EMBL" id="NQX31709.1"/>
    </source>
</evidence>
<accession>A0ABX2DCB5</accession>
<keyword evidence="2" id="KW-1185">Reference proteome</keyword>